<evidence type="ECO:0000313" key="1">
    <source>
        <dbReference type="EMBL" id="ALI54221.1"/>
    </source>
</evidence>
<name>A0A0N7HI48_9RHOB</name>
<sequence>MTQIFDLKIADIAFRHIATRQAFRAATEVVFSPCVARPRATASAPHPCAGGGGDAMAMMIRLIRPPP</sequence>
<organism evidence="1 2">
    <name type="scientific">Celeribacter marinus</name>
    <dbReference type="NCBI Taxonomy" id="1397108"/>
    <lineage>
        <taxon>Bacteria</taxon>
        <taxon>Pseudomonadati</taxon>
        <taxon>Pseudomonadota</taxon>
        <taxon>Alphaproteobacteria</taxon>
        <taxon>Rhodobacterales</taxon>
        <taxon>Roseobacteraceae</taxon>
        <taxon>Celeribacter</taxon>
    </lineage>
</organism>
<dbReference type="Proteomes" id="UP000064920">
    <property type="component" value="Chromosome"/>
</dbReference>
<accession>A0A0N7HI48</accession>
<dbReference type="PATRIC" id="fig|1397108.4.peg.283"/>
<keyword evidence="2" id="KW-1185">Reference proteome</keyword>
<dbReference type="KEGG" id="cmar:IMCC12053_271"/>
<dbReference type="EMBL" id="CP012023">
    <property type="protein sequence ID" value="ALI54221.1"/>
    <property type="molecule type" value="Genomic_DNA"/>
</dbReference>
<reference evidence="1 2" key="1">
    <citation type="submission" date="2015-05" db="EMBL/GenBank/DDBJ databases">
        <authorList>
            <person name="Wang D.B."/>
            <person name="Wang M."/>
        </authorList>
    </citation>
    <scope>NUCLEOTIDE SEQUENCE [LARGE SCALE GENOMIC DNA]</scope>
    <source>
        <strain evidence="1 2">IMCC 12053</strain>
    </source>
</reference>
<protein>
    <submittedName>
        <fullName evidence="1">Uncharacterized protein</fullName>
    </submittedName>
</protein>
<dbReference type="AlphaFoldDB" id="A0A0N7HI48"/>
<gene>
    <name evidence="1" type="ORF">IMCC12053_271</name>
</gene>
<proteinExistence type="predicted"/>
<evidence type="ECO:0000313" key="2">
    <source>
        <dbReference type="Proteomes" id="UP000064920"/>
    </source>
</evidence>